<feature type="region of interest" description="Disordered" evidence="1">
    <location>
        <begin position="29"/>
        <end position="62"/>
    </location>
</feature>
<dbReference type="InParanoid" id="A0A6P7NP02"/>
<feature type="compositionally biased region" description="Basic and acidic residues" evidence="1">
    <location>
        <begin position="29"/>
        <end position="40"/>
    </location>
</feature>
<organism evidence="2 3">
    <name type="scientific">Betta splendens</name>
    <name type="common">Siamese fighting fish</name>
    <dbReference type="NCBI Taxonomy" id="158456"/>
    <lineage>
        <taxon>Eukaryota</taxon>
        <taxon>Metazoa</taxon>
        <taxon>Chordata</taxon>
        <taxon>Craniata</taxon>
        <taxon>Vertebrata</taxon>
        <taxon>Euteleostomi</taxon>
        <taxon>Actinopterygii</taxon>
        <taxon>Neopterygii</taxon>
        <taxon>Teleostei</taxon>
        <taxon>Neoteleostei</taxon>
        <taxon>Acanthomorphata</taxon>
        <taxon>Anabantaria</taxon>
        <taxon>Anabantiformes</taxon>
        <taxon>Anabantoidei</taxon>
        <taxon>Osphronemidae</taxon>
        <taxon>Betta</taxon>
    </lineage>
</organism>
<gene>
    <name evidence="3" type="primary">percc1</name>
</gene>
<evidence type="ECO:0000256" key="1">
    <source>
        <dbReference type="SAM" id="MobiDB-lite"/>
    </source>
</evidence>
<dbReference type="AlphaFoldDB" id="A0A6P7NP02"/>
<feature type="compositionally biased region" description="Acidic residues" evidence="1">
    <location>
        <begin position="41"/>
        <end position="61"/>
    </location>
</feature>
<proteinExistence type="predicted"/>
<protein>
    <submittedName>
        <fullName evidence="3">Protein PERCC1</fullName>
    </submittedName>
</protein>
<sequence length="258" mass="28435">MATGIIRNFLVQAPTSAYFPLMFQHSPCKEDRKDETLEARGEEEEEDEGSEAPEEEEEGLEEVFLNPPPCALDLTKQLLGFADLISRDVQRYFGRTSGDQDACDVYGNSEFVTTSGRLRYYDDLLRIARAGAPEDHGSSSARRCEERGAAAADAGGLGPLAELFDQNQNQSRGRPMTKRHLPLSFWTEPVACSAVGAFSSATFDLAAQDSAHAHYNTLPHHSAHALDGTQPDFSDLLANWDPNPELAHTLTENTHMQH</sequence>
<evidence type="ECO:0000313" key="3">
    <source>
        <dbReference type="RefSeq" id="XP_029021617.2"/>
    </source>
</evidence>
<dbReference type="RefSeq" id="XP_029021617.2">
    <property type="nucleotide sequence ID" value="XM_029165784.3"/>
</dbReference>
<dbReference type="CTD" id="105371045"/>
<dbReference type="InterPro" id="IPR053819">
    <property type="entry name" value="TEADIR3_omega_loop"/>
</dbReference>
<dbReference type="KEGG" id="bspl:114864786"/>
<evidence type="ECO:0000313" key="2">
    <source>
        <dbReference type="Proteomes" id="UP000515150"/>
    </source>
</evidence>
<dbReference type="Proteomes" id="UP000515150">
    <property type="component" value="Chromosome 1"/>
</dbReference>
<dbReference type="GeneID" id="114864786"/>
<accession>A0A6P7NP02</accession>
<reference evidence="3" key="1">
    <citation type="submission" date="2025-08" db="UniProtKB">
        <authorList>
            <consortium name="RefSeq"/>
        </authorList>
    </citation>
    <scope>IDENTIFICATION</scope>
</reference>
<keyword evidence="2" id="KW-1185">Reference proteome</keyword>
<dbReference type="OrthoDB" id="10065076at2759"/>
<dbReference type="Pfam" id="PF15238">
    <property type="entry name" value="TEADIR3"/>
    <property type="match status" value="1"/>
</dbReference>
<name>A0A6P7NP02_BETSP</name>